<accession>A0A514CLG0</accession>
<comment type="function">
    <text evidence="12">Catalyzes the acylation of glycosyl-4,4'-diaponeurosporenoate, i.e. the esterification of glucose at the C6'' position with the carboxyl group of the C(15) fatty acid 12-methyltetradecanoic acid, to yield staphyloxanthin. This is the last step in the biosynthesis of this orange pigment, present in most staphylococci strains.</text>
</comment>
<sequence length="149" mass="18236">MILITIIFPTLLSLAFSWFVGVMICHWTKGHHLYSKYGNRFLIHDRKWEKFIALKWFEKFISYFPLEYWEFKLMYGKKQDSYRLEEIKEKHFTREIEYIIALIVLTGIAIFIYFTGNTLFFYLLLTANVFGNIYPFLVHQRIRRKLNRN</sequence>
<evidence type="ECO:0000256" key="8">
    <source>
        <dbReference type="ARBA" id="ARBA00023315"/>
    </source>
</evidence>
<feature type="transmembrane region" description="Helical" evidence="13">
    <location>
        <begin position="96"/>
        <end position="114"/>
    </location>
</feature>
<keyword evidence="3" id="KW-0808">Transferase</keyword>
<comment type="subcellular location">
    <subcellularLocation>
        <location evidence="1">Cell membrane</location>
        <topology evidence="1">Single-pass membrane protein</topology>
    </subcellularLocation>
</comment>
<feature type="transmembrane region" description="Helical" evidence="13">
    <location>
        <begin position="120"/>
        <end position="138"/>
    </location>
</feature>
<evidence type="ECO:0000256" key="13">
    <source>
        <dbReference type="SAM" id="Phobius"/>
    </source>
</evidence>
<comment type="similarity">
    <text evidence="10">Belongs to the acyltransferase CrtO family.</text>
</comment>
<evidence type="ECO:0000256" key="7">
    <source>
        <dbReference type="ARBA" id="ARBA00023136"/>
    </source>
</evidence>
<keyword evidence="5" id="KW-0732">Signal</keyword>
<dbReference type="Proteomes" id="UP000316614">
    <property type="component" value="Chromosome"/>
</dbReference>
<dbReference type="InterPro" id="IPR044021">
    <property type="entry name" value="CrtO"/>
</dbReference>
<protein>
    <recommendedName>
        <fullName evidence="11">Glycosyl-4,4'-diaponeurosporenoate acyltransferase</fullName>
    </recommendedName>
</protein>
<name>A0A514CLG0_9BACT</name>
<comment type="pathway">
    <text evidence="9">Carotenoid biosynthesis; staphyloxanthin biosynthesis; staphyloxanthin from farnesyl diphosphate: step 5/5.</text>
</comment>
<evidence type="ECO:0000256" key="5">
    <source>
        <dbReference type="ARBA" id="ARBA00022729"/>
    </source>
</evidence>
<proteinExistence type="inferred from homology"/>
<evidence type="ECO:0000256" key="6">
    <source>
        <dbReference type="ARBA" id="ARBA00022989"/>
    </source>
</evidence>
<dbReference type="KEGG" id="echi:FKX85_16975"/>
<gene>
    <name evidence="14" type="ORF">FKX85_16975</name>
</gene>
<evidence type="ECO:0000256" key="9">
    <source>
        <dbReference type="ARBA" id="ARBA00023588"/>
    </source>
</evidence>
<dbReference type="RefSeq" id="WP_141615872.1">
    <property type="nucleotide sequence ID" value="NZ_CP041253.1"/>
</dbReference>
<evidence type="ECO:0000256" key="10">
    <source>
        <dbReference type="ARBA" id="ARBA00023603"/>
    </source>
</evidence>
<reference evidence="14 15" key="1">
    <citation type="submission" date="2019-06" db="EMBL/GenBank/DDBJ databases">
        <title>Echinicola alkalisoli sp. nov. isolated from saline soil.</title>
        <authorList>
            <person name="Sun J.-Q."/>
            <person name="Xu L."/>
        </authorList>
    </citation>
    <scope>NUCLEOTIDE SEQUENCE [LARGE SCALE GENOMIC DNA]</scope>
    <source>
        <strain evidence="14 15">LN3S3</strain>
    </source>
</reference>
<evidence type="ECO:0000256" key="4">
    <source>
        <dbReference type="ARBA" id="ARBA00022692"/>
    </source>
</evidence>
<keyword evidence="15" id="KW-1185">Reference proteome</keyword>
<evidence type="ECO:0000256" key="1">
    <source>
        <dbReference type="ARBA" id="ARBA00004162"/>
    </source>
</evidence>
<feature type="transmembrane region" description="Helical" evidence="13">
    <location>
        <begin position="6"/>
        <end position="27"/>
    </location>
</feature>
<dbReference type="OrthoDB" id="838504at2"/>
<dbReference type="EMBL" id="CP041253">
    <property type="protein sequence ID" value="QDH80642.1"/>
    <property type="molecule type" value="Genomic_DNA"/>
</dbReference>
<evidence type="ECO:0000256" key="11">
    <source>
        <dbReference type="ARBA" id="ARBA00023667"/>
    </source>
</evidence>
<evidence type="ECO:0000313" key="15">
    <source>
        <dbReference type="Proteomes" id="UP000316614"/>
    </source>
</evidence>
<keyword evidence="7 13" id="KW-0472">Membrane</keyword>
<keyword evidence="4 13" id="KW-0812">Transmembrane</keyword>
<evidence type="ECO:0000256" key="2">
    <source>
        <dbReference type="ARBA" id="ARBA00022475"/>
    </source>
</evidence>
<keyword evidence="6 13" id="KW-1133">Transmembrane helix</keyword>
<organism evidence="14 15">
    <name type="scientific">Echinicola soli</name>
    <dbReference type="NCBI Taxonomy" id="2591634"/>
    <lineage>
        <taxon>Bacteria</taxon>
        <taxon>Pseudomonadati</taxon>
        <taxon>Bacteroidota</taxon>
        <taxon>Cytophagia</taxon>
        <taxon>Cytophagales</taxon>
        <taxon>Cyclobacteriaceae</taxon>
        <taxon>Echinicola</taxon>
    </lineage>
</organism>
<dbReference type="GO" id="GO:0005886">
    <property type="term" value="C:plasma membrane"/>
    <property type="evidence" value="ECO:0007669"/>
    <property type="project" value="UniProtKB-SubCell"/>
</dbReference>
<evidence type="ECO:0000313" key="14">
    <source>
        <dbReference type="EMBL" id="QDH80642.1"/>
    </source>
</evidence>
<dbReference type="AlphaFoldDB" id="A0A514CLG0"/>
<dbReference type="Pfam" id="PF18927">
    <property type="entry name" value="CrtO"/>
    <property type="match status" value="1"/>
</dbReference>
<evidence type="ECO:0000256" key="3">
    <source>
        <dbReference type="ARBA" id="ARBA00022679"/>
    </source>
</evidence>
<dbReference type="GO" id="GO:0016746">
    <property type="term" value="F:acyltransferase activity"/>
    <property type="evidence" value="ECO:0007669"/>
    <property type="project" value="UniProtKB-KW"/>
</dbReference>
<keyword evidence="8" id="KW-0012">Acyltransferase</keyword>
<evidence type="ECO:0000256" key="12">
    <source>
        <dbReference type="ARBA" id="ARBA00025324"/>
    </source>
</evidence>
<keyword evidence="2" id="KW-1003">Cell membrane</keyword>